<organism evidence="2 3">
    <name type="scientific">Nemorincola caseinilytica</name>
    <dbReference type="NCBI Taxonomy" id="2054315"/>
    <lineage>
        <taxon>Bacteria</taxon>
        <taxon>Pseudomonadati</taxon>
        <taxon>Bacteroidota</taxon>
        <taxon>Chitinophagia</taxon>
        <taxon>Chitinophagales</taxon>
        <taxon>Chitinophagaceae</taxon>
        <taxon>Nemorincola</taxon>
    </lineage>
</organism>
<gene>
    <name evidence="2" type="ORF">GCM10023093_23930</name>
</gene>
<dbReference type="Proteomes" id="UP001500067">
    <property type="component" value="Unassembled WGS sequence"/>
</dbReference>
<dbReference type="Pfam" id="PF04993">
    <property type="entry name" value="TfoX_N"/>
    <property type="match status" value="1"/>
</dbReference>
<dbReference type="Gene3D" id="3.30.1460.30">
    <property type="entry name" value="YgaC/TfoX-N like chaperone"/>
    <property type="match status" value="1"/>
</dbReference>
<dbReference type="InterPro" id="IPR007076">
    <property type="entry name" value="TfoX_N"/>
</dbReference>
<evidence type="ECO:0000259" key="1">
    <source>
        <dbReference type="Pfam" id="PF04993"/>
    </source>
</evidence>
<sequence>MAYNEQLNNRIREALAHLLHVEEKYMFGGVCYMVNGKMCVGIVQDEMMCRIGPHAYEAALEKKGCREMVFTGKPMKGYVYVSDEGMKTNKNFQYWIELCLEYNKEAKATKKKKK</sequence>
<accession>A0ABP8NL68</accession>
<reference evidence="3" key="1">
    <citation type="journal article" date="2019" name="Int. J. Syst. Evol. Microbiol.">
        <title>The Global Catalogue of Microorganisms (GCM) 10K type strain sequencing project: providing services to taxonomists for standard genome sequencing and annotation.</title>
        <authorList>
            <consortium name="The Broad Institute Genomics Platform"/>
            <consortium name="The Broad Institute Genome Sequencing Center for Infectious Disease"/>
            <person name="Wu L."/>
            <person name="Ma J."/>
        </authorList>
    </citation>
    <scope>NUCLEOTIDE SEQUENCE [LARGE SCALE GENOMIC DNA]</scope>
    <source>
        <strain evidence="3">JCM 32105</strain>
    </source>
</reference>
<dbReference type="SUPFAM" id="SSF159894">
    <property type="entry name" value="YgaC/TfoX-N like"/>
    <property type="match status" value="1"/>
</dbReference>
<proteinExistence type="predicted"/>
<evidence type="ECO:0000313" key="2">
    <source>
        <dbReference type="EMBL" id="GAA4467665.1"/>
    </source>
</evidence>
<protein>
    <submittedName>
        <fullName evidence="2">TfoX/Sxy family protein</fullName>
    </submittedName>
</protein>
<feature type="domain" description="TfoX N-terminal" evidence="1">
    <location>
        <begin position="13"/>
        <end position="101"/>
    </location>
</feature>
<dbReference type="RefSeq" id="WP_345083505.1">
    <property type="nucleotide sequence ID" value="NZ_BAABFA010000017.1"/>
</dbReference>
<dbReference type="EMBL" id="BAABFA010000017">
    <property type="protein sequence ID" value="GAA4467665.1"/>
    <property type="molecule type" value="Genomic_DNA"/>
</dbReference>
<comment type="caution">
    <text evidence="2">The sequence shown here is derived from an EMBL/GenBank/DDBJ whole genome shotgun (WGS) entry which is preliminary data.</text>
</comment>
<keyword evidence="3" id="KW-1185">Reference proteome</keyword>
<name>A0ABP8NL68_9BACT</name>
<evidence type="ECO:0000313" key="3">
    <source>
        <dbReference type="Proteomes" id="UP001500067"/>
    </source>
</evidence>